<gene>
    <name evidence="3" type="ORF">CF651_15195</name>
</gene>
<reference evidence="3 4" key="1">
    <citation type="submission" date="2017-07" db="EMBL/GenBank/DDBJ databases">
        <title>Genome sequencing and assembly of Paenibacillus rigui.</title>
        <authorList>
            <person name="Mayilraj S."/>
        </authorList>
    </citation>
    <scope>NUCLEOTIDE SEQUENCE [LARGE SCALE GENOMIC DNA]</scope>
    <source>
        <strain evidence="3 4">JCM 16352</strain>
    </source>
</reference>
<evidence type="ECO:0000313" key="3">
    <source>
        <dbReference type="EMBL" id="OXM85521.1"/>
    </source>
</evidence>
<feature type="chain" id="PRO_5013348183" description="SLH domain-containing protein" evidence="1">
    <location>
        <begin position="32"/>
        <end position="359"/>
    </location>
</feature>
<dbReference type="Gene3D" id="2.60.40.680">
    <property type="match status" value="1"/>
</dbReference>
<dbReference type="Proteomes" id="UP000215509">
    <property type="component" value="Unassembled WGS sequence"/>
</dbReference>
<evidence type="ECO:0000256" key="1">
    <source>
        <dbReference type="SAM" id="SignalP"/>
    </source>
</evidence>
<feature type="signal peptide" evidence="1">
    <location>
        <begin position="1"/>
        <end position="31"/>
    </location>
</feature>
<dbReference type="InterPro" id="IPR002102">
    <property type="entry name" value="Cohesin_dom"/>
</dbReference>
<name>A0A229UQF0_9BACL</name>
<proteinExistence type="predicted"/>
<comment type="caution">
    <text evidence="3">The sequence shown here is derived from an EMBL/GenBank/DDBJ whole genome shotgun (WGS) entry which is preliminary data.</text>
</comment>
<dbReference type="CDD" id="cd08547">
    <property type="entry name" value="Type_II_cohesin"/>
    <property type="match status" value="1"/>
</dbReference>
<dbReference type="InterPro" id="IPR051465">
    <property type="entry name" value="Cell_Envelope_Struct_Comp"/>
</dbReference>
<protein>
    <recommendedName>
        <fullName evidence="2">SLH domain-containing protein</fullName>
    </recommendedName>
</protein>
<evidence type="ECO:0000313" key="4">
    <source>
        <dbReference type="Proteomes" id="UP000215509"/>
    </source>
</evidence>
<evidence type="ECO:0000259" key="2">
    <source>
        <dbReference type="PROSITE" id="PS51272"/>
    </source>
</evidence>
<dbReference type="GO" id="GO:0000272">
    <property type="term" value="P:polysaccharide catabolic process"/>
    <property type="evidence" value="ECO:0007669"/>
    <property type="project" value="InterPro"/>
</dbReference>
<keyword evidence="1" id="KW-0732">Signal</keyword>
<dbReference type="AlphaFoldDB" id="A0A229UQF0"/>
<dbReference type="EMBL" id="NMQW01000021">
    <property type="protein sequence ID" value="OXM85521.1"/>
    <property type="molecule type" value="Genomic_DNA"/>
</dbReference>
<keyword evidence="4" id="KW-1185">Reference proteome</keyword>
<sequence>MKFPQMKFLQMLSCYLVLMLTAIAVVPSGWAASTTNESPSTFSLTLSTDKPSKGEYVEVTVKGHQLKDVYAYEVNLDYNPNLLQLKEATTEIPGFSVTPIIHEHHIQLAHTRIGRVMGDEGDQTLYTLKFEALQQGETELAINNVKLLDSVLSSTVHSSNVKSTLAIDGLFPFDDLGDFSWAKTAIAYLFEKGVVNGTSEHTFSPEQPVTRADYLVLLMRALQVKGPTGGRFNDVPQGAYFEEPLAAARSLGIVEGDEFNNFHPYSPVTREDMIVLTDRALRAAQKFSGRMDSSILKEYVDVADISDYALSSVTAMVGQGIVEGYNQGIYPKETTNRAQAAALIYKLLTSKTFTSAGTP</sequence>
<dbReference type="OrthoDB" id="504962at2"/>
<organism evidence="3 4">
    <name type="scientific">Paenibacillus rigui</name>
    <dbReference type="NCBI Taxonomy" id="554312"/>
    <lineage>
        <taxon>Bacteria</taxon>
        <taxon>Bacillati</taxon>
        <taxon>Bacillota</taxon>
        <taxon>Bacilli</taxon>
        <taxon>Bacillales</taxon>
        <taxon>Paenibacillaceae</taxon>
        <taxon>Paenibacillus</taxon>
    </lineage>
</organism>
<dbReference type="PANTHER" id="PTHR43308:SF5">
    <property type="entry name" value="S-LAYER PROTEIN _ PEPTIDOGLYCAN ENDO-BETA-N-ACETYLGLUCOSAMINIDASE"/>
    <property type="match status" value="1"/>
</dbReference>
<dbReference type="GO" id="GO:0030246">
    <property type="term" value="F:carbohydrate binding"/>
    <property type="evidence" value="ECO:0007669"/>
    <property type="project" value="InterPro"/>
</dbReference>
<feature type="domain" description="SLH" evidence="2">
    <location>
        <begin position="296"/>
        <end position="358"/>
    </location>
</feature>
<dbReference type="PROSITE" id="PS51272">
    <property type="entry name" value="SLH"/>
    <property type="match status" value="3"/>
</dbReference>
<feature type="domain" description="SLH" evidence="2">
    <location>
        <begin position="169"/>
        <end position="232"/>
    </location>
</feature>
<dbReference type="RefSeq" id="WP_094015717.1">
    <property type="nucleotide sequence ID" value="NZ_NMQW01000021.1"/>
</dbReference>
<accession>A0A229UQF0</accession>
<dbReference type="SUPFAM" id="SSF49384">
    <property type="entry name" value="Carbohydrate-binding domain"/>
    <property type="match status" value="1"/>
</dbReference>
<dbReference type="PANTHER" id="PTHR43308">
    <property type="entry name" value="OUTER MEMBRANE PROTEIN ALPHA-RELATED"/>
    <property type="match status" value="1"/>
</dbReference>
<dbReference type="Pfam" id="PF00963">
    <property type="entry name" value="Cohesin"/>
    <property type="match status" value="1"/>
</dbReference>
<feature type="domain" description="SLH" evidence="2">
    <location>
        <begin position="233"/>
        <end position="291"/>
    </location>
</feature>
<dbReference type="InterPro" id="IPR008965">
    <property type="entry name" value="CBM2/CBM3_carb-bd_dom_sf"/>
</dbReference>
<dbReference type="Pfam" id="PF00395">
    <property type="entry name" value="SLH"/>
    <property type="match status" value="3"/>
</dbReference>
<dbReference type="InterPro" id="IPR001119">
    <property type="entry name" value="SLH_dom"/>
</dbReference>